<protein>
    <recommendedName>
        <fullName evidence="3">RNase H type-1 domain-containing protein</fullName>
    </recommendedName>
</protein>
<dbReference type="Gene3D" id="3.30.420.10">
    <property type="entry name" value="Ribonuclease H-like superfamily/Ribonuclease H"/>
    <property type="match status" value="1"/>
</dbReference>
<dbReference type="EMBL" id="JAINUF010000007">
    <property type="protein sequence ID" value="KAJ8353323.1"/>
    <property type="molecule type" value="Genomic_DNA"/>
</dbReference>
<gene>
    <name evidence="1" type="ORF">SKAU_G00208900</name>
</gene>
<comment type="caution">
    <text evidence="1">The sequence shown here is derived from an EMBL/GenBank/DDBJ whole genome shotgun (WGS) entry which is preliminary data.</text>
</comment>
<evidence type="ECO:0008006" key="3">
    <source>
        <dbReference type="Google" id="ProtNLM"/>
    </source>
</evidence>
<sequence>MSFRSAEGLYQSAVTVVEVMSRRTGVVGEVGVDKAVLCSDSATALAALQGGERGARPDLVAELLVVLYRVVQGGCEVGFLWVPAHVGVGGNEAADAAAKAALRRESIDDVVSLGVSKYELNEMDRNEEPCSTSKLSCDKVVEVVSHLL</sequence>
<name>A0A9Q1F8Y0_SYNKA</name>
<proteinExistence type="predicted"/>
<reference evidence="1" key="1">
    <citation type="journal article" date="2023" name="Science">
        <title>Genome structures resolve the early diversification of teleost fishes.</title>
        <authorList>
            <person name="Parey E."/>
            <person name="Louis A."/>
            <person name="Montfort J."/>
            <person name="Bouchez O."/>
            <person name="Roques C."/>
            <person name="Iampietro C."/>
            <person name="Lluch J."/>
            <person name="Castinel A."/>
            <person name="Donnadieu C."/>
            <person name="Desvignes T."/>
            <person name="Floi Bucao C."/>
            <person name="Jouanno E."/>
            <person name="Wen M."/>
            <person name="Mejri S."/>
            <person name="Dirks R."/>
            <person name="Jansen H."/>
            <person name="Henkel C."/>
            <person name="Chen W.J."/>
            <person name="Zahm M."/>
            <person name="Cabau C."/>
            <person name="Klopp C."/>
            <person name="Thompson A.W."/>
            <person name="Robinson-Rechavi M."/>
            <person name="Braasch I."/>
            <person name="Lecointre G."/>
            <person name="Bobe J."/>
            <person name="Postlethwait J.H."/>
            <person name="Berthelot C."/>
            <person name="Roest Crollius H."/>
            <person name="Guiguen Y."/>
        </authorList>
    </citation>
    <scope>NUCLEOTIDE SEQUENCE</scope>
    <source>
        <strain evidence="1">WJC10195</strain>
    </source>
</reference>
<evidence type="ECO:0000313" key="2">
    <source>
        <dbReference type="Proteomes" id="UP001152622"/>
    </source>
</evidence>
<accession>A0A9Q1F8Y0</accession>
<dbReference type="SUPFAM" id="SSF53098">
    <property type="entry name" value="Ribonuclease H-like"/>
    <property type="match status" value="1"/>
</dbReference>
<dbReference type="InterPro" id="IPR012337">
    <property type="entry name" value="RNaseH-like_sf"/>
</dbReference>
<dbReference type="GO" id="GO:0003676">
    <property type="term" value="F:nucleic acid binding"/>
    <property type="evidence" value="ECO:0007669"/>
    <property type="project" value="InterPro"/>
</dbReference>
<dbReference type="Proteomes" id="UP001152622">
    <property type="component" value="Chromosome 7"/>
</dbReference>
<keyword evidence="2" id="KW-1185">Reference proteome</keyword>
<evidence type="ECO:0000313" key="1">
    <source>
        <dbReference type="EMBL" id="KAJ8353323.1"/>
    </source>
</evidence>
<dbReference type="InterPro" id="IPR036397">
    <property type="entry name" value="RNaseH_sf"/>
</dbReference>
<dbReference type="OrthoDB" id="8955194at2759"/>
<dbReference type="AlphaFoldDB" id="A0A9Q1F8Y0"/>
<organism evidence="1 2">
    <name type="scientific">Synaphobranchus kaupii</name>
    <name type="common">Kaup's arrowtooth eel</name>
    <dbReference type="NCBI Taxonomy" id="118154"/>
    <lineage>
        <taxon>Eukaryota</taxon>
        <taxon>Metazoa</taxon>
        <taxon>Chordata</taxon>
        <taxon>Craniata</taxon>
        <taxon>Vertebrata</taxon>
        <taxon>Euteleostomi</taxon>
        <taxon>Actinopterygii</taxon>
        <taxon>Neopterygii</taxon>
        <taxon>Teleostei</taxon>
        <taxon>Anguilliformes</taxon>
        <taxon>Synaphobranchidae</taxon>
        <taxon>Synaphobranchus</taxon>
    </lineage>
</organism>